<dbReference type="Proteomes" id="UP001501427">
    <property type="component" value="Unassembled WGS sequence"/>
</dbReference>
<dbReference type="AlphaFoldDB" id="A0A7W7N0E8"/>
<dbReference type="PANTHER" id="PTHR43240">
    <property type="entry name" value="1,4-DIHYDROXY-2-NAPHTHOYL-COA THIOESTERASE 1"/>
    <property type="match status" value="1"/>
</dbReference>
<dbReference type="SUPFAM" id="SSF54637">
    <property type="entry name" value="Thioesterase/thiol ester dehydrase-isomerase"/>
    <property type="match status" value="1"/>
</dbReference>
<dbReference type="NCBIfam" id="TIGR00369">
    <property type="entry name" value="unchar_dom_1"/>
    <property type="match status" value="1"/>
</dbReference>
<dbReference type="EMBL" id="BAAAHD010000098">
    <property type="protein sequence ID" value="GAA0600817.1"/>
    <property type="molecule type" value="Genomic_DNA"/>
</dbReference>
<evidence type="ECO:0000256" key="2">
    <source>
        <dbReference type="ARBA" id="ARBA00022801"/>
    </source>
</evidence>
<comment type="caution">
    <text evidence="5">The sequence shown here is derived from an EMBL/GenBank/DDBJ whole genome shotgun (WGS) entry which is preliminary data.</text>
</comment>
<gene>
    <name evidence="5" type="ORF">F4557_005437</name>
    <name evidence="4" type="ORF">GCM10009546_73480</name>
</gene>
<keyword evidence="2" id="KW-0378">Hydrolase</keyword>
<evidence type="ECO:0000313" key="7">
    <source>
        <dbReference type="Proteomes" id="UP001501427"/>
    </source>
</evidence>
<dbReference type="Pfam" id="PF03061">
    <property type="entry name" value="4HBT"/>
    <property type="match status" value="1"/>
</dbReference>
<dbReference type="GO" id="GO:0005829">
    <property type="term" value="C:cytosol"/>
    <property type="evidence" value="ECO:0007669"/>
    <property type="project" value="TreeGrafter"/>
</dbReference>
<dbReference type="InterPro" id="IPR006683">
    <property type="entry name" value="Thioestr_dom"/>
</dbReference>
<sequence>MSVEASPEALREAAEMWSTLSGVEFIRAMRDRRIPEISDISDYIGQVVTAADPGRVEISWTPAEKLCNPGGIVHGGYIAMILDNAVCLAASSTCDHFLPMLTLNLNIDYLRGVRAGETYTVTGTCVHPGATRMVSNAVLAGADGRPLAQASAGVIPNRAFKR</sequence>
<evidence type="ECO:0000313" key="4">
    <source>
        <dbReference type="EMBL" id="GAA0600817.1"/>
    </source>
</evidence>
<dbReference type="RefSeq" id="WP_229808784.1">
    <property type="nucleotide sequence ID" value="NZ_BAAAHD010000098.1"/>
</dbReference>
<comment type="similarity">
    <text evidence="1">Belongs to the thioesterase PaaI family.</text>
</comment>
<proteinExistence type="inferred from homology"/>
<dbReference type="CDD" id="cd03443">
    <property type="entry name" value="PaaI_thioesterase"/>
    <property type="match status" value="1"/>
</dbReference>
<dbReference type="GO" id="GO:0061522">
    <property type="term" value="F:1,4-dihydroxy-2-naphthoyl-CoA thioesterase activity"/>
    <property type="evidence" value="ECO:0007669"/>
    <property type="project" value="TreeGrafter"/>
</dbReference>
<name>A0A7W7N0E8_9ACTN</name>
<dbReference type="InterPro" id="IPR003736">
    <property type="entry name" value="PAAI_dom"/>
</dbReference>
<evidence type="ECO:0000313" key="5">
    <source>
        <dbReference type="EMBL" id="MBB4777019.1"/>
    </source>
</evidence>
<evidence type="ECO:0000313" key="6">
    <source>
        <dbReference type="Proteomes" id="UP000549343"/>
    </source>
</evidence>
<reference evidence="4" key="4">
    <citation type="submission" date="2023-12" db="EMBL/GenBank/DDBJ databases">
        <authorList>
            <person name="Sun Q."/>
            <person name="Inoue M."/>
        </authorList>
    </citation>
    <scope>NUCLEOTIDE SEQUENCE</scope>
    <source>
        <strain evidence="4">JCM 10667</strain>
    </source>
</reference>
<reference evidence="7" key="2">
    <citation type="journal article" date="2019" name="Int. J. Syst. Evol. Microbiol.">
        <title>The Global Catalogue of Microorganisms (GCM) 10K type strain sequencing project: providing services to taxonomists for standard genome sequencing and annotation.</title>
        <authorList>
            <consortium name="The Broad Institute Genomics Platform"/>
            <consortium name="The Broad Institute Genome Sequencing Center for Infectious Disease"/>
            <person name="Wu L."/>
            <person name="Ma J."/>
        </authorList>
    </citation>
    <scope>NUCLEOTIDE SEQUENCE [LARGE SCALE GENOMIC DNA]</scope>
    <source>
        <strain evidence="7">JCM 10667</strain>
    </source>
</reference>
<dbReference type="PANTHER" id="PTHR43240:SF5">
    <property type="entry name" value="1,4-DIHYDROXY-2-NAPHTHOYL-COA THIOESTERASE 1"/>
    <property type="match status" value="1"/>
</dbReference>
<dbReference type="InterPro" id="IPR029069">
    <property type="entry name" value="HotDog_dom_sf"/>
</dbReference>
<reference evidence="4" key="1">
    <citation type="journal article" date="2014" name="Int. J. Syst. Evol. Microbiol.">
        <title>Complete genome of a new Firmicutes species belonging to the dominant human colonic microbiota ('Ruminococcus bicirculans') reveals two chromosomes and a selective capacity to utilize plant glucans.</title>
        <authorList>
            <consortium name="NISC Comparative Sequencing Program"/>
            <person name="Wegmann U."/>
            <person name="Louis P."/>
            <person name="Goesmann A."/>
            <person name="Henrissat B."/>
            <person name="Duncan S.H."/>
            <person name="Flint H.J."/>
        </authorList>
    </citation>
    <scope>NUCLEOTIDE SEQUENCE</scope>
    <source>
        <strain evidence="4">JCM 10667</strain>
    </source>
</reference>
<dbReference type="Gene3D" id="3.10.129.10">
    <property type="entry name" value="Hotdog Thioesterase"/>
    <property type="match status" value="1"/>
</dbReference>
<evidence type="ECO:0000259" key="3">
    <source>
        <dbReference type="Pfam" id="PF03061"/>
    </source>
</evidence>
<keyword evidence="7" id="KW-1185">Reference proteome</keyword>
<feature type="domain" description="Thioesterase" evidence="3">
    <location>
        <begin position="70"/>
        <end position="136"/>
    </location>
</feature>
<evidence type="ECO:0000256" key="1">
    <source>
        <dbReference type="ARBA" id="ARBA00008324"/>
    </source>
</evidence>
<accession>A0A7W7N0E8</accession>
<reference evidence="5 6" key="3">
    <citation type="submission" date="2020-08" db="EMBL/GenBank/DDBJ databases">
        <title>Sequencing the genomes of 1000 actinobacteria strains.</title>
        <authorList>
            <person name="Klenk H.-P."/>
        </authorList>
    </citation>
    <scope>NUCLEOTIDE SEQUENCE [LARGE SCALE GENOMIC DNA]</scope>
    <source>
        <strain evidence="5 6">DSM 44772</strain>
    </source>
</reference>
<dbReference type="Proteomes" id="UP000549343">
    <property type="component" value="Unassembled WGS sequence"/>
</dbReference>
<dbReference type="EMBL" id="JACHMV010000001">
    <property type="protein sequence ID" value="MBB4777019.1"/>
    <property type="molecule type" value="Genomic_DNA"/>
</dbReference>
<protein>
    <submittedName>
        <fullName evidence="4">PaaI family thioesterase</fullName>
    </submittedName>
    <submittedName>
        <fullName evidence="5">Uncharacterized protein (TIGR00369 family)</fullName>
    </submittedName>
</protein>
<organism evidence="5 6">
    <name type="scientific">Actinomadura livida</name>
    <dbReference type="NCBI Taxonomy" id="79909"/>
    <lineage>
        <taxon>Bacteria</taxon>
        <taxon>Bacillati</taxon>
        <taxon>Actinomycetota</taxon>
        <taxon>Actinomycetes</taxon>
        <taxon>Streptosporangiales</taxon>
        <taxon>Thermomonosporaceae</taxon>
        <taxon>Actinomadura</taxon>
    </lineage>
</organism>